<feature type="compositionally biased region" description="Polar residues" evidence="1">
    <location>
        <begin position="209"/>
        <end position="221"/>
    </location>
</feature>
<name>A0A2Z7BSY0_9LAMI</name>
<feature type="region of interest" description="Disordered" evidence="1">
    <location>
        <begin position="209"/>
        <end position="236"/>
    </location>
</feature>
<proteinExistence type="predicted"/>
<gene>
    <name evidence="2" type="ORF">F511_15826</name>
</gene>
<evidence type="ECO:0000313" key="2">
    <source>
        <dbReference type="EMBL" id="KZV37494.1"/>
    </source>
</evidence>
<dbReference type="AlphaFoldDB" id="A0A2Z7BSY0"/>
<dbReference type="Proteomes" id="UP000250235">
    <property type="component" value="Unassembled WGS sequence"/>
</dbReference>
<accession>A0A2Z7BSY0</accession>
<keyword evidence="3" id="KW-1185">Reference proteome</keyword>
<dbReference type="EMBL" id="KV002767">
    <property type="protein sequence ID" value="KZV37494.1"/>
    <property type="molecule type" value="Genomic_DNA"/>
</dbReference>
<evidence type="ECO:0000313" key="3">
    <source>
        <dbReference type="Proteomes" id="UP000250235"/>
    </source>
</evidence>
<organism evidence="2 3">
    <name type="scientific">Dorcoceras hygrometricum</name>
    <dbReference type="NCBI Taxonomy" id="472368"/>
    <lineage>
        <taxon>Eukaryota</taxon>
        <taxon>Viridiplantae</taxon>
        <taxon>Streptophyta</taxon>
        <taxon>Embryophyta</taxon>
        <taxon>Tracheophyta</taxon>
        <taxon>Spermatophyta</taxon>
        <taxon>Magnoliopsida</taxon>
        <taxon>eudicotyledons</taxon>
        <taxon>Gunneridae</taxon>
        <taxon>Pentapetalae</taxon>
        <taxon>asterids</taxon>
        <taxon>lamiids</taxon>
        <taxon>Lamiales</taxon>
        <taxon>Gesneriaceae</taxon>
        <taxon>Didymocarpoideae</taxon>
        <taxon>Trichosporeae</taxon>
        <taxon>Loxocarpinae</taxon>
        <taxon>Dorcoceras</taxon>
    </lineage>
</organism>
<reference evidence="2 3" key="1">
    <citation type="journal article" date="2015" name="Proc. Natl. Acad. Sci. U.S.A.">
        <title>The resurrection genome of Boea hygrometrica: A blueprint for survival of dehydration.</title>
        <authorList>
            <person name="Xiao L."/>
            <person name="Yang G."/>
            <person name="Zhang L."/>
            <person name="Yang X."/>
            <person name="Zhao S."/>
            <person name="Ji Z."/>
            <person name="Zhou Q."/>
            <person name="Hu M."/>
            <person name="Wang Y."/>
            <person name="Chen M."/>
            <person name="Xu Y."/>
            <person name="Jin H."/>
            <person name="Xiao X."/>
            <person name="Hu G."/>
            <person name="Bao F."/>
            <person name="Hu Y."/>
            <person name="Wan P."/>
            <person name="Li L."/>
            <person name="Deng X."/>
            <person name="Kuang T."/>
            <person name="Xiang C."/>
            <person name="Zhu J.K."/>
            <person name="Oliver M.J."/>
            <person name="He Y."/>
        </authorList>
    </citation>
    <scope>NUCLEOTIDE SEQUENCE [LARGE SCALE GENOMIC DNA]</scope>
    <source>
        <strain evidence="3">cv. XS01</strain>
    </source>
</reference>
<protein>
    <submittedName>
        <fullName evidence="2">Uncharacterized protein</fullName>
    </submittedName>
</protein>
<sequence>MTSAFLLLRRAGISNDEISSDVITISRWIRRSTKEKLLTDEKNKGKVELLSAKNQSASIRTMMHCSFFALTPRAFQNLRKWYRKKRISEGNPSPLSLLPSELSTAGNQKKYSTVNSKGFGTVEALPEQKNQSASIRTMMHCSFFALTPRAFQNLRKWYRKKRISEGNPSPLSLLPSELSTAGNQKKYSTVNSKGFGTVEGTISGEVATDNTGLTAGTNSDMDYTPYHRATTKRRRT</sequence>
<evidence type="ECO:0000256" key="1">
    <source>
        <dbReference type="SAM" id="MobiDB-lite"/>
    </source>
</evidence>